<dbReference type="InterPro" id="IPR005844">
    <property type="entry name" value="A-D-PHexomutase_a/b/a-I"/>
</dbReference>
<dbReference type="InterPro" id="IPR036900">
    <property type="entry name" value="A-D-PHexomutase_C_sf"/>
</dbReference>
<evidence type="ECO:0000256" key="1">
    <source>
        <dbReference type="ARBA" id="ARBA00001946"/>
    </source>
</evidence>
<dbReference type="GO" id="GO:0004615">
    <property type="term" value="F:phosphomannomutase activity"/>
    <property type="evidence" value="ECO:0007669"/>
    <property type="project" value="TreeGrafter"/>
</dbReference>
<evidence type="ECO:0000256" key="2">
    <source>
        <dbReference type="ARBA" id="ARBA00010231"/>
    </source>
</evidence>
<dbReference type="Pfam" id="PF02878">
    <property type="entry name" value="PGM_PMM_I"/>
    <property type="match status" value="1"/>
</dbReference>
<dbReference type="NCBIfam" id="NF008139">
    <property type="entry name" value="PRK10887.1"/>
    <property type="match status" value="1"/>
</dbReference>
<dbReference type="GO" id="GO:0005975">
    <property type="term" value="P:carbohydrate metabolic process"/>
    <property type="evidence" value="ECO:0007669"/>
    <property type="project" value="InterPro"/>
</dbReference>
<feature type="domain" description="Alpha-D-phosphohexomutase alpha/beta/alpha" evidence="11">
    <location>
        <begin position="156"/>
        <end position="253"/>
    </location>
</feature>
<dbReference type="GO" id="GO:0008966">
    <property type="term" value="F:phosphoglucosamine mutase activity"/>
    <property type="evidence" value="ECO:0007669"/>
    <property type="project" value="UniProtKB-EC"/>
</dbReference>
<dbReference type="InterPro" id="IPR050060">
    <property type="entry name" value="Phosphoglucosamine_mutase"/>
</dbReference>
<keyword evidence="4" id="KW-0479">Metal-binding</keyword>
<dbReference type="PANTHER" id="PTHR42946">
    <property type="entry name" value="PHOSPHOHEXOSE MUTASE"/>
    <property type="match status" value="1"/>
</dbReference>
<evidence type="ECO:0000256" key="5">
    <source>
        <dbReference type="ARBA" id="ARBA00022842"/>
    </source>
</evidence>
<dbReference type="NCBIfam" id="TIGR01455">
    <property type="entry name" value="glmM"/>
    <property type="match status" value="1"/>
</dbReference>
<evidence type="ECO:0000313" key="13">
    <source>
        <dbReference type="EMBL" id="SUZ99034.1"/>
    </source>
</evidence>
<organism evidence="13">
    <name type="scientific">marine metagenome</name>
    <dbReference type="NCBI Taxonomy" id="408172"/>
    <lineage>
        <taxon>unclassified sequences</taxon>
        <taxon>metagenomes</taxon>
        <taxon>ecological metagenomes</taxon>
    </lineage>
</organism>
<gene>
    <name evidence="13" type="ORF">METZ01_LOCUS51888</name>
</gene>
<dbReference type="InterPro" id="IPR016055">
    <property type="entry name" value="A-D-PHexomutase_a/b/a-I/II/III"/>
</dbReference>
<dbReference type="InterPro" id="IPR005845">
    <property type="entry name" value="A-D-PHexomutase_a/b/a-II"/>
</dbReference>
<evidence type="ECO:0000256" key="6">
    <source>
        <dbReference type="ARBA" id="ARBA00023235"/>
    </source>
</evidence>
<dbReference type="AlphaFoldDB" id="A0A381S6F0"/>
<evidence type="ECO:0000256" key="3">
    <source>
        <dbReference type="ARBA" id="ARBA00022553"/>
    </source>
</evidence>
<dbReference type="SUPFAM" id="SSF53738">
    <property type="entry name" value="Phosphoglucomutase, first 3 domains"/>
    <property type="match status" value="3"/>
</dbReference>
<evidence type="ECO:0000256" key="4">
    <source>
        <dbReference type="ARBA" id="ARBA00022723"/>
    </source>
</evidence>
<accession>A0A381S6F0</accession>
<evidence type="ECO:0000259" key="11">
    <source>
        <dbReference type="Pfam" id="PF02879"/>
    </source>
</evidence>
<name>A0A381S6F0_9ZZZZ</name>
<evidence type="ECO:0000259" key="12">
    <source>
        <dbReference type="Pfam" id="PF02880"/>
    </source>
</evidence>
<protein>
    <recommendedName>
        <fullName evidence="8">Phosphoglucosamine mutase</fullName>
        <ecNumber evidence="7">5.4.2.10</ecNumber>
    </recommendedName>
</protein>
<dbReference type="InterPro" id="IPR005843">
    <property type="entry name" value="A-D-PHexomutase_C"/>
</dbReference>
<dbReference type="InterPro" id="IPR005841">
    <property type="entry name" value="Alpha-D-phosphohexomutase_SF"/>
</dbReference>
<dbReference type="GO" id="GO:0009252">
    <property type="term" value="P:peptidoglycan biosynthetic process"/>
    <property type="evidence" value="ECO:0007669"/>
    <property type="project" value="TreeGrafter"/>
</dbReference>
<sequence length="445" mass="47977">MTDKKYFGTDGVRGTVGKDPMTADFALKLGSAAAQVIIPNGGKVIIGKDTRVSGYMFESALEAGFVAAGANVLLTGPLPTPGIAFLCQEINADLGVVISASHNHYFDNGIKFFDSSGEKLTDKIELEIERYLDQPAITKESKKIGHAKIYNAARERYQEFCVSSFPVERNLEKYKIVFDGANGAAYKIAPRIFSQLGANVIPIGCSPNGRNINHNCGSTQPLLLQQTVVATKSEIGIAVDGDGDRLLLIDDSGEILDGDQILFILAKALKKSGELTGPVVGTNMSNMGLEVALNRENIDFLRADVGDRNVLEMLKKSGGMIGGEASGHVICLNKTTTGDGIVTALQVLAVMEKTGKNLSELYAGMQKYPQKIINVKVKQNFSPLGSSTLKKLIDQIKNKLGNDGRLVLRNSGTEPIFRIMVEGKDEETVNNFAKQLESEVRSVSE</sequence>
<dbReference type="Gene3D" id="3.40.120.10">
    <property type="entry name" value="Alpha-D-Glucose-1,6-Bisphosphate, subunit A, domain 3"/>
    <property type="match status" value="3"/>
</dbReference>
<dbReference type="HAMAP" id="MF_01554_B">
    <property type="entry name" value="GlmM_B"/>
    <property type="match status" value="1"/>
</dbReference>
<feature type="domain" description="Alpha-D-phosphohexomutase C-terminal" evidence="9">
    <location>
        <begin position="373"/>
        <end position="436"/>
    </location>
</feature>
<dbReference type="GO" id="GO:0000287">
    <property type="term" value="F:magnesium ion binding"/>
    <property type="evidence" value="ECO:0007669"/>
    <property type="project" value="InterPro"/>
</dbReference>
<keyword evidence="5" id="KW-0460">Magnesium</keyword>
<dbReference type="FunFam" id="3.30.310.50:FF:000001">
    <property type="entry name" value="Phosphoglucosamine mutase"/>
    <property type="match status" value="1"/>
</dbReference>
<dbReference type="Gene3D" id="3.30.310.50">
    <property type="entry name" value="Alpha-D-phosphohexomutase, C-terminal domain"/>
    <property type="match status" value="1"/>
</dbReference>
<dbReference type="CDD" id="cd05802">
    <property type="entry name" value="GlmM"/>
    <property type="match status" value="1"/>
</dbReference>
<dbReference type="EMBL" id="UINC01002661">
    <property type="protein sequence ID" value="SUZ99034.1"/>
    <property type="molecule type" value="Genomic_DNA"/>
</dbReference>
<reference evidence="13" key="1">
    <citation type="submission" date="2018-05" db="EMBL/GenBank/DDBJ databases">
        <authorList>
            <person name="Lanie J.A."/>
            <person name="Ng W.-L."/>
            <person name="Kazmierczak K.M."/>
            <person name="Andrzejewski T.M."/>
            <person name="Davidsen T.M."/>
            <person name="Wayne K.J."/>
            <person name="Tettelin H."/>
            <person name="Glass J.I."/>
            <person name="Rusch D."/>
            <person name="Podicherti R."/>
            <person name="Tsui H.-C.T."/>
            <person name="Winkler M.E."/>
        </authorList>
    </citation>
    <scope>NUCLEOTIDE SEQUENCE</scope>
</reference>
<dbReference type="Pfam" id="PF02880">
    <property type="entry name" value="PGM_PMM_III"/>
    <property type="match status" value="1"/>
</dbReference>
<dbReference type="PANTHER" id="PTHR42946:SF1">
    <property type="entry name" value="PHOSPHOGLUCOMUTASE (ALPHA-D-GLUCOSE-1,6-BISPHOSPHATE-DEPENDENT)"/>
    <property type="match status" value="1"/>
</dbReference>
<dbReference type="FunFam" id="3.40.120.10:FF:000001">
    <property type="entry name" value="Phosphoglucosamine mutase"/>
    <property type="match status" value="1"/>
</dbReference>
<dbReference type="SUPFAM" id="SSF55957">
    <property type="entry name" value="Phosphoglucomutase, C-terminal domain"/>
    <property type="match status" value="1"/>
</dbReference>
<proteinExistence type="inferred from homology"/>
<keyword evidence="6" id="KW-0413">Isomerase</keyword>
<dbReference type="GO" id="GO:0006048">
    <property type="term" value="P:UDP-N-acetylglucosamine biosynthetic process"/>
    <property type="evidence" value="ECO:0007669"/>
    <property type="project" value="TreeGrafter"/>
</dbReference>
<evidence type="ECO:0000259" key="9">
    <source>
        <dbReference type="Pfam" id="PF00408"/>
    </source>
</evidence>
<dbReference type="Pfam" id="PF02879">
    <property type="entry name" value="PGM_PMM_II"/>
    <property type="match status" value="1"/>
</dbReference>
<feature type="domain" description="Alpha-D-phosphohexomutase alpha/beta/alpha" evidence="12">
    <location>
        <begin position="257"/>
        <end position="368"/>
    </location>
</feature>
<dbReference type="Pfam" id="PF00408">
    <property type="entry name" value="PGM_PMM_IV"/>
    <property type="match status" value="1"/>
</dbReference>
<evidence type="ECO:0000256" key="7">
    <source>
        <dbReference type="ARBA" id="ARBA00066330"/>
    </source>
</evidence>
<dbReference type="InterPro" id="IPR005846">
    <property type="entry name" value="A-D-PHexomutase_a/b/a-III"/>
</dbReference>
<comment type="cofactor">
    <cofactor evidence="1">
        <name>Mg(2+)</name>
        <dbReference type="ChEBI" id="CHEBI:18420"/>
    </cofactor>
</comment>
<keyword evidence="3" id="KW-0597">Phosphoprotein</keyword>
<evidence type="ECO:0000256" key="8">
    <source>
        <dbReference type="ARBA" id="ARBA00068193"/>
    </source>
</evidence>
<dbReference type="EC" id="5.4.2.10" evidence="7"/>
<dbReference type="FunFam" id="3.40.120.10:FF:000002">
    <property type="entry name" value="Phosphoglucosamine mutase"/>
    <property type="match status" value="1"/>
</dbReference>
<feature type="domain" description="Alpha-D-phosphohexomutase alpha/beta/alpha" evidence="10">
    <location>
        <begin position="5"/>
        <end position="133"/>
    </location>
</feature>
<dbReference type="PRINTS" id="PR00509">
    <property type="entry name" value="PGMPMM"/>
</dbReference>
<evidence type="ECO:0000259" key="10">
    <source>
        <dbReference type="Pfam" id="PF02878"/>
    </source>
</evidence>
<dbReference type="InterPro" id="IPR006352">
    <property type="entry name" value="GlmM_bact"/>
</dbReference>
<dbReference type="GO" id="GO:0005829">
    <property type="term" value="C:cytosol"/>
    <property type="evidence" value="ECO:0007669"/>
    <property type="project" value="TreeGrafter"/>
</dbReference>
<comment type="similarity">
    <text evidence="2">Belongs to the phosphohexose mutase family.</text>
</comment>